<keyword evidence="2" id="KW-1185">Reference proteome</keyword>
<proteinExistence type="predicted"/>
<reference evidence="2" key="1">
    <citation type="submission" date="2017-02" db="EMBL/GenBank/DDBJ databases">
        <authorList>
            <person name="Varghese N."/>
            <person name="Submissions S."/>
        </authorList>
    </citation>
    <scope>NUCLEOTIDE SEQUENCE [LARGE SCALE GENOMIC DNA]</scope>
    <source>
        <strain evidence="2">ATCC 27094</strain>
    </source>
</reference>
<dbReference type="Proteomes" id="UP000190092">
    <property type="component" value="Unassembled WGS sequence"/>
</dbReference>
<gene>
    <name evidence="1" type="ORF">SAMN02745126_00187</name>
</gene>
<evidence type="ECO:0000313" key="1">
    <source>
        <dbReference type="EMBL" id="SJZ31427.1"/>
    </source>
</evidence>
<accession>A0A1T4JMW3</accession>
<name>A0A1T4JMW3_9HYPH</name>
<evidence type="ECO:0000313" key="2">
    <source>
        <dbReference type="Proteomes" id="UP000190092"/>
    </source>
</evidence>
<organism evidence="1 2">
    <name type="scientific">Enhydrobacter aerosaccus</name>
    <dbReference type="NCBI Taxonomy" id="225324"/>
    <lineage>
        <taxon>Bacteria</taxon>
        <taxon>Pseudomonadati</taxon>
        <taxon>Pseudomonadota</taxon>
        <taxon>Alphaproteobacteria</taxon>
        <taxon>Hyphomicrobiales</taxon>
        <taxon>Enhydrobacter</taxon>
    </lineage>
</organism>
<sequence>MAHRSFSLAGSNLAHPAVHPRNRLLDDEVKQVVLTLEMMVKGALEDPDSICDVLDGGGVIALPLKHPRRRRNDLLNVCHGWPL</sequence>
<dbReference type="EMBL" id="FUWJ01000001">
    <property type="protein sequence ID" value="SJZ31427.1"/>
    <property type="molecule type" value="Genomic_DNA"/>
</dbReference>
<dbReference type="AlphaFoldDB" id="A0A1T4JMW3"/>
<protein>
    <submittedName>
        <fullName evidence="1">Uncharacterized protein</fullName>
    </submittedName>
</protein>